<feature type="region of interest" description="Disordered" evidence="5">
    <location>
        <begin position="37"/>
        <end position="56"/>
    </location>
</feature>
<comment type="caution">
    <text evidence="8">The sequence shown here is derived from an EMBL/GenBank/DDBJ whole genome shotgun (WGS) entry which is preliminary data.</text>
</comment>
<dbReference type="InterPro" id="IPR013881">
    <property type="entry name" value="Pre-mRNA_splic_Prp3_dom"/>
</dbReference>
<feature type="compositionally biased region" description="Basic and acidic residues" evidence="5">
    <location>
        <begin position="88"/>
        <end position="104"/>
    </location>
</feature>
<sequence>MAGAHKRKNEKAEARGLQTELHPALRSANLTLVKEQQHRANPYLSNDRGGAYSKKPRLSRFFQPGEVIAQANKERRVQRDAERQLVLAKEEERQASEARKEEIAKGNLPDEALGEDRLALGVLTDDVEWWDAAYVDKESGQLLPKYTSNDDDVESDDEDETPSLHYVHHPAPISYSQDSASSPKLPTRTYLTASEHKRLRRQRRKLARETVETRIKLGLDPKPAPKVKLSNMMSVLENDANITDPTAYERDVRAQVAGRRQLHEQQNLDRHNEAVQRRRDKAQEPVHKDSKASLHCSVYRFRSLRNPQIRYKLNTNARQLRLHGCCLRVGEDGPGLIVAAGDKKSSRFFDRLVTQRLRWGETFEDKDSGATVDMSGNACERVWQGLTTLEQHPLTRWFMRRCDSSEEMQSVLSPFNGDAFYQSYRG</sequence>
<evidence type="ECO:0000259" key="7">
    <source>
        <dbReference type="Pfam" id="PF08572"/>
    </source>
</evidence>
<dbReference type="InterPro" id="IPR010541">
    <property type="entry name" value="Prp3_C"/>
</dbReference>
<organism evidence="8 9">
    <name type="scientific">Maudiozyma humilis</name>
    <name type="common">Sour dough yeast</name>
    <name type="synonym">Kazachstania humilis</name>
    <dbReference type="NCBI Taxonomy" id="51915"/>
    <lineage>
        <taxon>Eukaryota</taxon>
        <taxon>Fungi</taxon>
        <taxon>Dikarya</taxon>
        <taxon>Ascomycota</taxon>
        <taxon>Saccharomycotina</taxon>
        <taxon>Saccharomycetes</taxon>
        <taxon>Saccharomycetales</taxon>
        <taxon>Saccharomycetaceae</taxon>
        <taxon>Maudiozyma</taxon>
    </lineage>
</organism>
<dbReference type="PANTHER" id="PTHR14212:SF0">
    <property type="entry name" value="U4_U6 SMALL NUCLEAR RIBONUCLEOPROTEIN PRP3"/>
    <property type="match status" value="1"/>
</dbReference>
<feature type="domain" description="Pre-mRNA-splicing factor 3" evidence="7">
    <location>
        <begin position="41"/>
        <end position="272"/>
    </location>
</feature>
<keyword evidence="2" id="KW-0507">mRNA processing</keyword>
<dbReference type="AlphaFoldDB" id="A0AAV5S029"/>
<evidence type="ECO:0000259" key="6">
    <source>
        <dbReference type="Pfam" id="PF06544"/>
    </source>
</evidence>
<dbReference type="GO" id="GO:0046540">
    <property type="term" value="C:U4/U6 x U5 tri-snRNP complex"/>
    <property type="evidence" value="ECO:0007669"/>
    <property type="project" value="InterPro"/>
</dbReference>
<dbReference type="Proteomes" id="UP001377567">
    <property type="component" value="Unassembled WGS sequence"/>
</dbReference>
<comment type="subcellular location">
    <subcellularLocation>
        <location evidence="1">Nucleus</location>
    </subcellularLocation>
</comment>
<keyword evidence="4" id="KW-0539">Nucleus</keyword>
<protein>
    <submittedName>
        <fullName evidence="8">U4/U6-U5 snRNP complex subunit</fullName>
    </submittedName>
</protein>
<dbReference type="CDD" id="cd24162">
    <property type="entry name" value="Prp3_C"/>
    <property type="match status" value="1"/>
</dbReference>
<evidence type="ECO:0000256" key="2">
    <source>
        <dbReference type="ARBA" id="ARBA00022664"/>
    </source>
</evidence>
<evidence type="ECO:0000256" key="3">
    <source>
        <dbReference type="ARBA" id="ARBA00023187"/>
    </source>
</evidence>
<feature type="compositionally biased region" description="Acidic residues" evidence="5">
    <location>
        <begin position="149"/>
        <end position="161"/>
    </location>
</feature>
<feature type="region of interest" description="Disordered" evidence="5">
    <location>
        <begin position="261"/>
        <end position="291"/>
    </location>
</feature>
<proteinExistence type="predicted"/>
<evidence type="ECO:0000313" key="9">
    <source>
        <dbReference type="Proteomes" id="UP001377567"/>
    </source>
</evidence>
<feature type="region of interest" description="Disordered" evidence="5">
    <location>
        <begin position="88"/>
        <end position="107"/>
    </location>
</feature>
<accession>A0AAV5S029</accession>
<dbReference type="Pfam" id="PF06544">
    <property type="entry name" value="Prp3_C"/>
    <property type="match status" value="1"/>
</dbReference>
<evidence type="ECO:0000256" key="1">
    <source>
        <dbReference type="ARBA" id="ARBA00004123"/>
    </source>
</evidence>
<feature type="region of interest" description="Disordered" evidence="5">
    <location>
        <begin position="1"/>
        <end position="23"/>
    </location>
</feature>
<reference evidence="8 9" key="1">
    <citation type="journal article" date="2023" name="Elife">
        <title>Identification of key yeast species and microbe-microbe interactions impacting larval growth of Drosophila in the wild.</title>
        <authorList>
            <person name="Mure A."/>
            <person name="Sugiura Y."/>
            <person name="Maeda R."/>
            <person name="Honda K."/>
            <person name="Sakurai N."/>
            <person name="Takahashi Y."/>
            <person name="Watada M."/>
            <person name="Katoh T."/>
            <person name="Gotoh A."/>
            <person name="Gotoh Y."/>
            <person name="Taniguchi I."/>
            <person name="Nakamura K."/>
            <person name="Hayashi T."/>
            <person name="Katayama T."/>
            <person name="Uemura T."/>
            <person name="Hattori Y."/>
        </authorList>
    </citation>
    <scope>NUCLEOTIDE SEQUENCE [LARGE SCALE GENOMIC DNA]</scope>
    <source>
        <strain evidence="8 9">KH-74</strain>
    </source>
</reference>
<feature type="compositionally biased region" description="Polar residues" evidence="5">
    <location>
        <begin position="174"/>
        <end position="186"/>
    </location>
</feature>
<evidence type="ECO:0000256" key="5">
    <source>
        <dbReference type="SAM" id="MobiDB-lite"/>
    </source>
</evidence>
<evidence type="ECO:0000256" key="4">
    <source>
        <dbReference type="ARBA" id="ARBA00023242"/>
    </source>
</evidence>
<feature type="region of interest" description="Disordered" evidence="5">
    <location>
        <begin position="142"/>
        <end position="186"/>
    </location>
</feature>
<feature type="domain" description="Small nuclear ribonucleoprotein Prp3 C-terminal" evidence="6">
    <location>
        <begin position="297"/>
        <end position="421"/>
    </location>
</feature>
<gene>
    <name evidence="8" type="ORF">DAKH74_038400</name>
</gene>
<keyword evidence="3" id="KW-0508">mRNA splicing</keyword>
<dbReference type="InterPro" id="IPR027104">
    <property type="entry name" value="Prp3"/>
</dbReference>
<keyword evidence="9" id="KW-1185">Reference proteome</keyword>
<dbReference type="EMBL" id="BTGD01000011">
    <property type="protein sequence ID" value="GMM57224.1"/>
    <property type="molecule type" value="Genomic_DNA"/>
</dbReference>
<dbReference type="GO" id="GO:0000398">
    <property type="term" value="P:mRNA splicing, via spliceosome"/>
    <property type="evidence" value="ECO:0007669"/>
    <property type="project" value="InterPro"/>
</dbReference>
<evidence type="ECO:0000313" key="8">
    <source>
        <dbReference type="EMBL" id="GMM57224.1"/>
    </source>
</evidence>
<dbReference type="PANTHER" id="PTHR14212">
    <property type="entry name" value="U4/U6-ASSOCIATED RNA SPLICING FACTOR-RELATED"/>
    <property type="match status" value="1"/>
</dbReference>
<name>A0AAV5S029_MAUHU</name>
<dbReference type="Pfam" id="PF08572">
    <property type="entry name" value="PRP3"/>
    <property type="match status" value="1"/>
</dbReference>